<dbReference type="AlphaFoldDB" id="A0A210QVM9"/>
<dbReference type="PANTHER" id="PTHR11177">
    <property type="entry name" value="CHITINASE"/>
    <property type="match status" value="1"/>
</dbReference>
<evidence type="ECO:0000256" key="5">
    <source>
        <dbReference type="RuleBase" id="RU004453"/>
    </source>
</evidence>
<dbReference type="InterPro" id="IPR017853">
    <property type="entry name" value="GH"/>
</dbReference>
<evidence type="ECO:0000313" key="7">
    <source>
        <dbReference type="EMBL" id="OWF52809.1"/>
    </source>
</evidence>
<dbReference type="GO" id="GO:0006032">
    <property type="term" value="P:chitin catabolic process"/>
    <property type="evidence" value="ECO:0007669"/>
    <property type="project" value="TreeGrafter"/>
</dbReference>
<dbReference type="Gene3D" id="3.10.50.10">
    <property type="match status" value="1"/>
</dbReference>
<dbReference type="EMBL" id="NEDP02001628">
    <property type="protein sequence ID" value="OWF52809.1"/>
    <property type="molecule type" value="Genomic_DNA"/>
</dbReference>
<dbReference type="FunFam" id="3.10.50.10:FF:000001">
    <property type="entry name" value="Chitinase 3-like 1"/>
    <property type="match status" value="1"/>
</dbReference>
<feature type="domain" description="GH18" evidence="6">
    <location>
        <begin position="18"/>
        <end position="389"/>
    </location>
</feature>
<dbReference type="Pfam" id="PF00704">
    <property type="entry name" value="Glyco_hydro_18"/>
    <property type="match status" value="1"/>
</dbReference>
<evidence type="ECO:0000313" key="8">
    <source>
        <dbReference type="Proteomes" id="UP000242188"/>
    </source>
</evidence>
<proteinExistence type="inferred from homology"/>
<dbReference type="InterPro" id="IPR050314">
    <property type="entry name" value="Glycosyl_Hydrlase_18"/>
</dbReference>
<comment type="caution">
    <text evidence="7">The sequence shown here is derived from an EMBL/GenBank/DDBJ whole genome shotgun (WGS) entry which is preliminary data.</text>
</comment>
<dbReference type="GO" id="GO:0004568">
    <property type="term" value="F:chitinase activity"/>
    <property type="evidence" value="ECO:0007669"/>
    <property type="project" value="TreeGrafter"/>
</dbReference>
<name>A0A210QVM9_MIZYE</name>
<dbReference type="PROSITE" id="PS01095">
    <property type="entry name" value="GH18_1"/>
    <property type="match status" value="1"/>
</dbReference>
<evidence type="ECO:0000259" key="6">
    <source>
        <dbReference type="PROSITE" id="PS51910"/>
    </source>
</evidence>
<keyword evidence="1 4" id="KW-0378">Hydrolase</keyword>
<sequence length="413" mass="47157">MSIYIYTVVFLILAFAGYRRVCYYTNWSLYRQGLGQYFPNNTDPHLCTHIIFSFAKLVKGELAFYAEEDKDLYKEINNLKLFNPSLKTLIAVGGWNQESTEWSAMVSKTNKMNKFIVKSMSFLRKHEFDGVDLDWEYPALRSGANATTDKHNFGLLCKKLRLAYEREARVTGKPRLLVTVAVAAAKKIIDVSYEVPTIARYVDFINLMSYDMHGSWLTYTGHHSQLFAKGFNSNNPEELYLDIDWAARYWVLLGAPRELINIGLSFYGRGFTLKDPDSNGIGAQSKGPNRPGPFTRESGYMAYYEICMLLTRGGETYRDTGEPYYINGNQWIGYDDEQSIANKVAWLIREGFGGAMMWALPLDDFNQECSLSSRKFPLANRVRDDLLAAEKLANKESSPTTTDNQWSILGDIF</sequence>
<accession>A0A210QVM9</accession>
<dbReference type="GO" id="GO:0008061">
    <property type="term" value="F:chitin binding"/>
    <property type="evidence" value="ECO:0007669"/>
    <property type="project" value="InterPro"/>
</dbReference>
<dbReference type="GO" id="GO:0005576">
    <property type="term" value="C:extracellular region"/>
    <property type="evidence" value="ECO:0007669"/>
    <property type="project" value="TreeGrafter"/>
</dbReference>
<dbReference type="SUPFAM" id="SSF54556">
    <property type="entry name" value="Chitinase insertion domain"/>
    <property type="match status" value="1"/>
</dbReference>
<dbReference type="PANTHER" id="PTHR11177:SF317">
    <property type="entry name" value="CHITINASE 12-RELATED"/>
    <property type="match status" value="1"/>
</dbReference>
<protein>
    <submittedName>
        <fullName evidence="7">Acidic mammalian chitinase</fullName>
    </submittedName>
</protein>
<dbReference type="PROSITE" id="PS51910">
    <property type="entry name" value="GH18_2"/>
    <property type="match status" value="1"/>
</dbReference>
<comment type="similarity">
    <text evidence="5">Belongs to the glycosyl hydrolase 18 family.</text>
</comment>
<keyword evidence="8" id="KW-1185">Reference proteome</keyword>
<evidence type="ECO:0000256" key="2">
    <source>
        <dbReference type="ARBA" id="ARBA00023157"/>
    </source>
</evidence>
<dbReference type="InterPro" id="IPR001579">
    <property type="entry name" value="Glyco_hydro_18_chit_AS"/>
</dbReference>
<dbReference type="Gene3D" id="3.20.20.80">
    <property type="entry name" value="Glycosidases"/>
    <property type="match status" value="1"/>
</dbReference>
<dbReference type="OrthoDB" id="76388at2759"/>
<dbReference type="GO" id="GO:0005975">
    <property type="term" value="P:carbohydrate metabolic process"/>
    <property type="evidence" value="ECO:0007669"/>
    <property type="project" value="InterPro"/>
</dbReference>
<dbReference type="SUPFAM" id="SSF51445">
    <property type="entry name" value="(Trans)glycosidases"/>
    <property type="match status" value="1"/>
</dbReference>
<dbReference type="InterPro" id="IPR001223">
    <property type="entry name" value="Glyco_hydro18_cat"/>
</dbReference>
<dbReference type="STRING" id="6573.A0A210QVM9"/>
<keyword evidence="3 4" id="KW-0326">Glycosidase</keyword>
<dbReference type="Proteomes" id="UP000242188">
    <property type="component" value="Unassembled WGS sequence"/>
</dbReference>
<evidence type="ECO:0000256" key="4">
    <source>
        <dbReference type="RuleBase" id="RU000489"/>
    </source>
</evidence>
<keyword evidence="2" id="KW-1015">Disulfide bond</keyword>
<dbReference type="InterPro" id="IPR011583">
    <property type="entry name" value="Chitinase_II/V-like_cat"/>
</dbReference>
<gene>
    <name evidence="7" type="ORF">KP79_PYT00558</name>
</gene>
<evidence type="ECO:0000256" key="1">
    <source>
        <dbReference type="ARBA" id="ARBA00022801"/>
    </source>
</evidence>
<evidence type="ECO:0000256" key="3">
    <source>
        <dbReference type="ARBA" id="ARBA00023295"/>
    </source>
</evidence>
<organism evidence="7 8">
    <name type="scientific">Mizuhopecten yessoensis</name>
    <name type="common">Japanese scallop</name>
    <name type="synonym">Patinopecten yessoensis</name>
    <dbReference type="NCBI Taxonomy" id="6573"/>
    <lineage>
        <taxon>Eukaryota</taxon>
        <taxon>Metazoa</taxon>
        <taxon>Spiralia</taxon>
        <taxon>Lophotrochozoa</taxon>
        <taxon>Mollusca</taxon>
        <taxon>Bivalvia</taxon>
        <taxon>Autobranchia</taxon>
        <taxon>Pteriomorphia</taxon>
        <taxon>Pectinida</taxon>
        <taxon>Pectinoidea</taxon>
        <taxon>Pectinidae</taxon>
        <taxon>Mizuhopecten</taxon>
    </lineage>
</organism>
<dbReference type="SMART" id="SM00636">
    <property type="entry name" value="Glyco_18"/>
    <property type="match status" value="1"/>
</dbReference>
<reference evidence="7 8" key="1">
    <citation type="journal article" date="2017" name="Nat. Ecol. Evol.">
        <title>Scallop genome provides insights into evolution of bilaterian karyotype and development.</title>
        <authorList>
            <person name="Wang S."/>
            <person name="Zhang J."/>
            <person name="Jiao W."/>
            <person name="Li J."/>
            <person name="Xun X."/>
            <person name="Sun Y."/>
            <person name="Guo X."/>
            <person name="Huan P."/>
            <person name="Dong B."/>
            <person name="Zhang L."/>
            <person name="Hu X."/>
            <person name="Sun X."/>
            <person name="Wang J."/>
            <person name="Zhao C."/>
            <person name="Wang Y."/>
            <person name="Wang D."/>
            <person name="Huang X."/>
            <person name="Wang R."/>
            <person name="Lv J."/>
            <person name="Li Y."/>
            <person name="Zhang Z."/>
            <person name="Liu B."/>
            <person name="Lu W."/>
            <person name="Hui Y."/>
            <person name="Liang J."/>
            <person name="Zhou Z."/>
            <person name="Hou R."/>
            <person name="Li X."/>
            <person name="Liu Y."/>
            <person name="Li H."/>
            <person name="Ning X."/>
            <person name="Lin Y."/>
            <person name="Zhao L."/>
            <person name="Xing Q."/>
            <person name="Dou J."/>
            <person name="Li Y."/>
            <person name="Mao J."/>
            <person name="Guo H."/>
            <person name="Dou H."/>
            <person name="Li T."/>
            <person name="Mu C."/>
            <person name="Jiang W."/>
            <person name="Fu Q."/>
            <person name="Fu X."/>
            <person name="Miao Y."/>
            <person name="Liu J."/>
            <person name="Yu Q."/>
            <person name="Li R."/>
            <person name="Liao H."/>
            <person name="Li X."/>
            <person name="Kong Y."/>
            <person name="Jiang Z."/>
            <person name="Chourrout D."/>
            <person name="Li R."/>
            <person name="Bao Z."/>
        </authorList>
    </citation>
    <scope>NUCLEOTIDE SEQUENCE [LARGE SCALE GENOMIC DNA]</scope>
    <source>
        <strain evidence="7 8">PY_sf001</strain>
    </source>
</reference>
<dbReference type="InterPro" id="IPR029070">
    <property type="entry name" value="Chitinase_insertion_sf"/>
</dbReference>